<organism evidence="1 2">
    <name type="scientific">Herbaspirillum lusitanum</name>
    <dbReference type="NCBI Taxonomy" id="213312"/>
    <lineage>
        <taxon>Bacteria</taxon>
        <taxon>Pseudomonadati</taxon>
        <taxon>Pseudomonadota</taxon>
        <taxon>Betaproteobacteria</taxon>
        <taxon>Burkholderiales</taxon>
        <taxon>Oxalobacteraceae</taxon>
        <taxon>Herbaspirillum</taxon>
    </lineage>
</organism>
<name>A0ABW9AFG3_9BURK</name>
<dbReference type="Proteomes" id="UP001629246">
    <property type="component" value="Unassembled WGS sequence"/>
</dbReference>
<comment type="caution">
    <text evidence="1">The sequence shown here is derived from an EMBL/GenBank/DDBJ whole genome shotgun (WGS) entry which is preliminary data.</text>
</comment>
<dbReference type="RefSeq" id="WP_408160886.1">
    <property type="nucleotide sequence ID" value="NZ_JAQQFM010000024.1"/>
</dbReference>
<accession>A0ABW9AFG3</accession>
<keyword evidence="2" id="KW-1185">Reference proteome</keyword>
<dbReference type="EMBL" id="JAQQFM010000024">
    <property type="protein sequence ID" value="MFL9927648.1"/>
    <property type="molecule type" value="Genomic_DNA"/>
</dbReference>
<reference evidence="1 2" key="1">
    <citation type="journal article" date="2024" name="Chem. Sci.">
        <title>Discovery of megapolipeptins by genome mining of a Burkholderiales bacteria collection.</title>
        <authorList>
            <person name="Paulo B.S."/>
            <person name="Recchia M.J.J."/>
            <person name="Lee S."/>
            <person name="Fergusson C.H."/>
            <person name="Romanowski S.B."/>
            <person name="Hernandez A."/>
            <person name="Krull N."/>
            <person name="Liu D.Y."/>
            <person name="Cavanagh H."/>
            <person name="Bos A."/>
            <person name="Gray C.A."/>
            <person name="Murphy B.T."/>
            <person name="Linington R.G."/>
            <person name="Eustaquio A.S."/>
        </authorList>
    </citation>
    <scope>NUCLEOTIDE SEQUENCE [LARGE SCALE GENOMIC DNA]</scope>
    <source>
        <strain evidence="1 2">RL21-008-BIB-A</strain>
    </source>
</reference>
<sequence>MIEDKHQSAPTTTRPQIPGIFDVLKLSEHPLDTKKLTTLQSNVKQLLVLLIFSIPLSAQATGKDKIVNREIIYTEEMASKLRGYTGIHYVACRFRFSDSRRAILEDPNNFVTDHPIRMKCYSSDAATVNDGWAKFNSGKRLWEAYFSGNERNRELLSKGTKVYQLQAINSQGYVVTVDDINGDPKTRDREMYFCLVRPPKAICGQGRAMRLSKPKSDFLPLAMEILRSVEFIDD</sequence>
<gene>
    <name evidence="1" type="ORF">PQR62_25505</name>
</gene>
<evidence type="ECO:0000313" key="2">
    <source>
        <dbReference type="Proteomes" id="UP001629246"/>
    </source>
</evidence>
<proteinExistence type="predicted"/>
<evidence type="ECO:0000313" key="1">
    <source>
        <dbReference type="EMBL" id="MFL9927648.1"/>
    </source>
</evidence>
<protein>
    <submittedName>
        <fullName evidence="1">Uncharacterized protein</fullName>
    </submittedName>
</protein>